<feature type="transmembrane region" description="Helical" evidence="1">
    <location>
        <begin position="6"/>
        <end position="28"/>
    </location>
</feature>
<protein>
    <submittedName>
        <fullName evidence="2">Uncharacterized protein</fullName>
    </submittedName>
</protein>
<keyword evidence="3" id="KW-1185">Reference proteome</keyword>
<evidence type="ECO:0000256" key="1">
    <source>
        <dbReference type="SAM" id="Phobius"/>
    </source>
</evidence>
<dbReference type="Proteomes" id="UP000221369">
    <property type="component" value="Unassembled WGS sequence"/>
</dbReference>
<gene>
    <name evidence="2" type="ORF">ATJ78_2133</name>
</gene>
<dbReference type="EMBL" id="PDJE01000001">
    <property type="protein sequence ID" value="PFG31178.1"/>
    <property type="molecule type" value="Genomic_DNA"/>
</dbReference>
<evidence type="ECO:0000313" key="2">
    <source>
        <dbReference type="EMBL" id="PFG31178.1"/>
    </source>
</evidence>
<proteinExistence type="predicted"/>
<dbReference type="AlphaFoldDB" id="A0A2A9DWW3"/>
<reference evidence="2 3" key="1">
    <citation type="submission" date="2017-10" db="EMBL/GenBank/DDBJ databases">
        <title>Sequencing the genomes of 1000 actinobacteria strains.</title>
        <authorList>
            <person name="Klenk H.-P."/>
        </authorList>
    </citation>
    <scope>NUCLEOTIDE SEQUENCE [LARGE SCALE GENOMIC DNA]</scope>
    <source>
        <strain evidence="2 3">DSM 21798</strain>
    </source>
</reference>
<comment type="caution">
    <text evidence="2">The sequence shown here is derived from an EMBL/GenBank/DDBJ whole genome shotgun (WGS) entry which is preliminary data.</text>
</comment>
<name>A0A2A9DWW3_9MICO</name>
<keyword evidence="1" id="KW-1133">Transmembrane helix</keyword>
<evidence type="ECO:0000313" key="3">
    <source>
        <dbReference type="Proteomes" id="UP000221369"/>
    </source>
</evidence>
<accession>A0A2A9DWW3</accession>
<sequence>MYAPVFDLLYGLAVLLIVGVGIFVNYWVMRMAVRHGVQDATEHERVRRVTAAYEKMIADEDSNELGERDHEL</sequence>
<keyword evidence="1" id="KW-0472">Membrane</keyword>
<dbReference type="RefSeq" id="WP_098407551.1">
    <property type="nucleotide sequence ID" value="NZ_PDJE01000001.1"/>
</dbReference>
<organism evidence="2 3">
    <name type="scientific">Paramicrobacterium agarici</name>
    <dbReference type="NCBI Taxonomy" id="630514"/>
    <lineage>
        <taxon>Bacteria</taxon>
        <taxon>Bacillati</taxon>
        <taxon>Actinomycetota</taxon>
        <taxon>Actinomycetes</taxon>
        <taxon>Micrococcales</taxon>
        <taxon>Microbacteriaceae</taxon>
        <taxon>Paramicrobacterium</taxon>
    </lineage>
</organism>
<keyword evidence="1" id="KW-0812">Transmembrane</keyword>